<gene>
    <name evidence="1" type="ORF">BDM02DRAFT_1469933</name>
</gene>
<proteinExistence type="predicted"/>
<evidence type="ECO:0000313" key="2">
    <source>
        <dbReference type="Proteomes" id="UP000886501"/>
    </source>
</evidence>
<reference evidence="1" key="1">
    <citation type="submission" date="2019-10" db="EMBL/GenBank/DDBJ databases">
        <authorList>
            <consortium name="DOE Joint Genome Institute"/>
            <person name="Kuo A."/>
            <person name="Miyauchi S."/>
            <person name="Kiss E."/>
            <person name="Drula E."/>
            <person name="Kohler A."/>
            <person name="Sanchez-Garcia M."/>
            <person name="Andreopoulos B."/>
            <person name="Barry K.W."/>
            <person name="Bonito G."/>
            <person name="Buee M."/>
            <person name="Carver A."/>
            <person name="Chen C."/>
            <person name="Cichocki N."/>
            <person name="Clum A."/>
            <person name="Culley D."/>
            <person name="Crous P.W."/>
            <person name="Fauchery L."/>
            <person name="Girlanda M."/>
            <person name="Hayes R."/>
            <person name="Keri Z."/>
            <person name="Labutti K."/>
            <person name="Lipzen A."/>
            <person name="Lombard V."/>
            <person name="Magnuson J."/>
            <person name="Maillard F."/>
            <person name="Morin E."/>
            <person name="Murat C."/>
            <person name="Nolan M."/>
            <person name="Ohm R."/>
            <person name="Pangilinan J."/>
            <person name="Pereira M."/>
            <person name="Perotto S."/>
            <person name="Peter M."/>
            <person name="Riley R."/>
            <person name="Sitrit Y."/>
            <person name="Stielow B."/>
            <person name="Szollosi G."/>
            <person name="Zifcakova L."/>
            <person name="Stursova M."/>
            <person name="Spatafora J.W."/>
            <person name="Tedersoo L."/>
            <person name="Vaario L.-M."/>
            <person name="Yamada A."/>
            <person name="Yan M."/>
            <person name="Wang P."/>
            <person name="Xu J."/>
            <person name="Bruns T."/>
            <person name="Baldrian P."/>
            <person name="Vilgalys R."/>
            <person name="Henrissat B."/>
            <person name="Grigoriev I.V."/>
            <person name="Hibbett D."/>
            <person name="Nagy L.G."/>
            <person name="Martin F.M."/>
        </authorList>
    </citation>
    <scope>NUCLEOTIDE SEQUENCE</scope>
    <source>
        <strain evidence="1">P2</strain>
    </source>
</reference>
<reference evidence="1" key="2">
    <citation type="journal article" date="2020" name="Nat. Commun.">
        <title>Large-scale genome sequencing of mycorrhizal fungi provides insights into the early evolution of symbiotic traits.</title>
        <authorList>
            <person name="Miyauchi S."/>
            <person name="Kiss E."/>
            <person name="Kuo A."/>
            <person name="Drula E."/>
            <person name="Kohler A."/>
            <person name="Sanchez-Garcia M."/>
            <person name="Morin E."/>
            <person name="Andreopoulos B."/>
            <person name="Barry K.W."/>
            <person name="Bonito G."/>
            <person name="Buee M."/>
            <person name="Carver A."/>
            <person name="Chen C."/>
            <person name="Cichocki N."/>
            <person name="Clum A."/>
            <person name="Culley D."/>
            <person name="Crous P.W."/>
            <person name="Fauchery L."/>
            <person name="Girlanda M."/>
            <person name="Hayes R.D."/>
            <person name="Keri Z."/>
            <person name="LaButti K."/>
            <person name="Lipzen A."/>
            <person name="Lombard V."/>
            <person name="Magnuson J."/>
            <person name="Maillard F."/>
            <person name="Murat C."/>
            <person name="Nolan M."/>
            <person name="Ohm R.A."/>
            <person name="Pangilinan J."/>
            <person name="Pereira M.F."/>
            <person name="Perotto S."/>
            <person name="Peter M."/>
            <person name="Pfister S."/>
            <person name="Riley R."/>
            <person name="Sitrit Y."/>
            <person name="Stielow J.B."/>
            <person name="Szollosi G."/>
            <person name="Zifcakova L."/>
            <person name="Stursova M."/>
            <person name="Spatafora J.W."/>
            <person name="Tedersoo L."/>
            <person name="Vaario L.M."/>
            <person name="Yamada A."/>
            <person name="Yan M."/>
            <person name="Wang P."/>
            <person name="Xu J."/>
            <person name="Bruns T."/>
            <person name="Baldrian P."/>
            <person name="Vilgalys R."/>
            <person name="Dunand C."/>
            <person name="Henrissat B."/>
            <person name="Grigoriev I.V."/>
            <person name="Hibbett D."/>
            <person name="Nagy L.G."/>
            <person name="Martin F.M."/>
        </authorList>
    </citation>
    <scope>NUCLEOTIDE SEQUENCE</scope>
    <source>
        <strain evidence="1">P2</strain>
    </source>
</reference>
<sequence length="96" mass="11054">MLPWNSDRKRNEACASYRCWWAVQKPVPGTVEDLSRRSRTGSFPDVSWTSCLGVVAVQTTSKCRRRRILIPLKTHPTPPRFPQSLSHETNYCLCHP</sequence>
<protein>
    <submittedName>
        <fullName evidence="1">Uncharacterized protein</fullName>
    </submittedName>
</protein>
<accession>A0ACB6Z232</accession>
<keyword evidence="2" id="KW-1185">Reference proteome</keyword>
<organism evidence="1 2">
    <name type="scientific">Thelephora ganbajun</name>
    <name type="common">Ganba fungus</name>
    <dbReference type="NCBI Taxonomy" id="370292"/>
    <lineage>
        <taxon>Eukaryota</taxon>
        <taxon>Fungi</taxon>
        <taxon>Dikarya</taxon>
        <taxon>Basidiomycota</taxon>
        <taxon>Agaricomycotina</taxon>
        <taxon>Agaricomycetes</taxon>
        <taxon>Thelephorales</taxon>
        <taxon>Thelephoraceae</taxon>
        <taxon>Thelephora</taxon>
    </lineage>
</organism>
<dbReference type="Proteomes" id="UP000886501">
    <property type="component" value="Unassembled WGS sequence"/>
</dbReference>
<dbReference type="EMBL" id="MU118223">
    <property type="protein sequence ID" value="KAF9643440.1"/>
    <property type="molecule type" value="Genomic_DNA"/>
</dbReference>
<comment type="caution">
    <text evidence="1">The sequence shown here is derived from an EMBL/GenBank/DDBJ whole genome shotgun (WGS) entry which is preliminary data.</text>
</comment>
<evidence type="ECO:0000313" key="1">
    <source>
        <dbReference type="EMBL" id="KAF9643440.1"/>
    </source>
</evidence>
<name>A0ACB6Z232_THEGA</name>